<gene>
    <name evidence="1" type="ORF">NCTC13184_05769</name>
</gene>
<dbReference type="Proteomes" id="UP000255082">
    <property type="component" value="Unassembled WGS sequence"/>
</dbReference>
<name>A0A378X1A8_9NOCA</name>
<evidence type="ECO:0000313" key="2">
    <source>
        <dbReference type="Proteomes" id="UP000255082"/>
    </source>
</evidence>
<organism evidence="1 2">
    <name type="scientific">Nocardia africana</name>
    <dbReference type="NCBI Taxonomy" id="134964"/>
    <lineage>
        <taxon>Bacteria</taxon>
        <taxon>Bacillati</taxon>
        <taxon>Actinomycetota</taxon>
        <taxon>Actinomycetes</taxon>
        <taxon>Mycobacteriales</taxon>
        <taxon>Nocardiaceae</taxon>
        <taxon>Nocardia</taxon>
    </lineage>
</organism>
<protein>
    <submittedName>
        <fullName evidence="1">Uncharacterized protein</fullName>
    </submittedName>
</protein>
<reference evidence="1 2" key="1">
    <citation type="submission" date="2018-06" db="EMBL/GenBank/DDBJ databases">
        <authorList>
            <consortium name="Pathogen Informatics"/>
            <person name="Doyle S."/>
        </authorList>
    </citation>
    <scope>NUCLEOTIDE SEQUENCE [LARGE SCALE GENOMIC DNA]</scope>
    <source>
        <strain evidence="1 2">NCTC13184</strain>
    </source>
</reference>
<accession>A0A378X1A8</accession>
<evidence type="ECO:0000313" key="1">
    <source>
        <dbReference type="EMBL" id="SUA47229.1"/>
    </source>
</evidence>
<dbReference type="AlphaFoldDB" id="A0A378X1A8"/>
<sequence>MLLTALSAGAQLLPWHAIGCAIGGLIGDAIQAALR</sequence>
<proteinExistence type="predicted"/>
<dbReference type="EMBL" id="UGRU01000001">
    <property type="protein sequence ID" value="SUA47229.1"/>
    <property type="molecule type" value="Genomic_DNA"/>
</dbReference>